<dbReference type="GO" id="GO:0031297">
    <property type="term" value="P:replication fork processing"/>
    <property type="evidence" value="ECO:0007669"/>
    <property type="project" value="TreeGrafter"/>
</dbReference>
<organism evidence="1 2">
    <name type="scientific">Strongyloides venezuelensis</name>
    <name type="common">Threadworm</name>
    <dbReference type="NCBI Taxonomy" id="75913"/>
    <lineage>
        <taxon>Eukaryota</taxon>
        <taxon>Metazoa</taxon>
        <taxon>Ecdysozoa</taxon>
        <taxon>Nematoda</taxon>
        <taxon>Chromadorea</taxon>
        <taxon>Rhabditida</taxon>
        <taxon>Tylenchina</taxon>
        <taxon>Panagrolaimomorpha</taxon>
        <taxon>Strongyloidoidea</taxon>
        <taxon>Strongyloididae</taxon>
        <taxon>Strongyloides</taxon>
    </lineage>
</organism>
<dbReference type="Gene3D" id="3.30.420.10">
    <property type="entry name" value="Ribonuclease H-like superfamily/Ribonuclease H"/>
    <property type="match status" value="1"/>
</dbReference>
<dbReference type="GO" id="GO:0000793">
    <property type="term" value="C:condensed chromosome"/>
    <property type="evidence" value="ECO:0007669"/>
    <property type="project" value="TreeGrafter"/>
</dbReference>
<accession>A0A0K0FCL9</accession>
<protein>
    <submittedName>
        <fullName evidence="2">Histone-lysine N-methyltransferase SETMAR (inferred by orthology to a human protein)</fullName>
    </submittedName>
</protein>
<dbReference type="AlphaFoldDB" id="A0A0K0FCL9"/>
<reference evidence="1" key="1">
    <citation type="submission" date="2014-07" db="EMBL/GenBank/DDBJ databases">
        <authorList>
            <person name="Martin A.A"/>
            <person name="De Silva N."/>
        </authorList>
    </citation>
    <scope>NUCLEOTIDE SEQUENCE</scope>
</reference>
<dbReference type="GO" id="GO:0000729">
    <property type="term" value="P:DNA double-strand break processing"/>
    <property type="evidence" value="ECO:0007669"/>
    <property type="project" value="TreeGrafter"/>
</dbReference>
<dbReference type="GO" id="GO:0003690">
    <property type="term" value="F:double-stranded DNA binding"/>
    <property type="evidence" value="ECO:0007669"/>
    <property type="project" value="TreeGrafter"/>
</dbReference>
<dbReference type="Pfam" id="PF01359">
    <property type="entry name" value="Transposase_1"/>
    <property type="match status" value="1"/>
</dbReference>
<dbReference type="GO" id="GO:0044774">
    <property type="term" value="P:mitotic DNA integrity checkpoint signaling"/>
    <property type="evidence" value="ECO:0007669"/>
    <property type="project" value="TreeGrafter"/>
</dbReference>
<dbReference type="STRING" id="75913.A0A0K0FCL9"/>
<dbReference type="InterPro" id="IPR052709">
    <property type="entry name" value="Transposase-MT_Hybrid"/>
</dbReference>
<dbReference type="Proteomes" id="UP000035680">
    <property type="component" value="Unassembled WGS sequence"/>
</dbReference>
<keyword evidence="1" id="KW-1185">Reference proteome</keyword>
<dbReference type="PANTHER" id="PTHR46060">
    <property type="entry name" value="MARINER MOS1 TRANSPOSASE-LIKE PROTEIN"/>
    <property type="match status" value="1"/>
</dbReference>
<dbReference type="GO" id="GO:0015074">
    <property type="term" value="P:DNA integration"/>
    <property type="evidence" value="ECO:0007669"/>
    <property type="project" value="TreeGrafter"/>
</dbReference>
<dbReference type="GO" id="GO:0046975">
    <property type="term" value="F:histone H3K36 methyltransferase activity"/>
    <property type="evidence" value="ECO:0007669"/>
    <property type="project" value="TreeGrafter"/>
</dbReference>
<dbReference type="GO" id="GO:0000014">
    <property type="term" value="F:single-stranded DNA endodeoxyribonuclease activity"/>
    <property type="evidence" value="ECO:0007669"/>
    <property type="project" value="TreeGrafter"/>
</dbReference>
<evidence type="ECO:0000313" key="2">
    <source>
        <dbReference type="WBParaSite" id="SVE_0658400.1"/>
    </source>
</evidence>
<proteinExistence type="predicted"/>
<reference evidence="2" key="2">
    <citation type="submission" date="2015-08" db="UniProtKB">
        <authorList>
            <consortium name="WormBaseParasite"/>
        </authorList>
    </citation>
    <scope>IDENTIFICATION</scope>
</reference>
<dbReference type="InterPro" id="IPR001888">
    <property type="entry name" value="Transposase_1"/>
</dbReference>
<evidence type="ECO:0000313" key="1">
    <source>
        <dbReference type="Proteomes" id="UP000035680"/>
    </source>
</evidence>
<dbReference type="GO" id="GO:0042800">
    <property type="term" value="F:histone H3K4 methyltransferase activity"/>
    <property type="evidence" value="ECO:0007669"/>
    <property type="project" value="TreeGrafter"/>
</dbReference>
<name>A0A0K0FCL9_STRVS</name>
<dbReference type="InterPro" id="IPR036397">
    <property type="entry name" value="RNaseH_sf"/>
</dbReference>
<dbReference type="GO" id="GO:0005634">
    <property type="term" value="C:nucleus"/>
    <property type="evidence" value="ECO:0007669"/>
    <property type="project" value="TreeGrafter"/>
</dbReference>
<dbReference type="GO" id="GO:0044547">
    <property type="term" value="F:DNA topoisomerase binding"/>
    <property type="evidence" value="ECO:0007669"/>
    <property type="project" value="TreeGrafter"/>
</dbReference>
<dbReference type="GO" id="GO:0035861">
    <property type="term" value="C:site of double-strand break"/>
    <property type="evidence" value="ECO:0007669"/>
    <property type="project" value="TreeGrafter"/>
</dbReference>
<dbReference type="WBParaSite" id="SVE_0658400.1">
    <property type="protein sequence ID" value="SVE_0658400.1"/>
    <property type="gene ID" value="SVE_0658400"/>
</dbReference>
<sequence length="296" mass="35161">MTLNLCAELGKDIVDVRTVQRWFSWFRADNKDLKDEGRTYRPSTFNEDFLKSLIQDDPYITTRELEEKMCYDHKTIARQINAPGYVQKLSRWVPHDLSDFQLANRKNKSFLDRLITEDEKWITYDNSVRKIARCLPCEKAPVVAKPGIQREMRMLCIWWNRSGAIYYEFLPHGQDVSADFIRKRPTLANRKGIIFQQDKARPHVALKTRKKLDELCYEILSHPAYLPNVAPSDYHLFLSLQNFLNGRSFRNDDEVKSALSEYFSKKDRIFFESEIDKLPNKWRHVVNNNRQYMLIK</sequence>
<dbReference type="GO" id="GO:0003697">
    <property type="term" value="F:single-stranded DNA binding"/>
    <property type="evidence" value="ECO:0007669"/>
    <property type="project" value="TreeGrafter"/>
</dbReference>
<dbReference type="PANTHER" id="PTHR46060:SF2">
    <property type="entry name" value="HISTONE-LYSINE N-METHYLTRANSFERASE SETMAR"/>
    <property type="match status" value="1"/>
</dbReference>
<dbReference type="GO" id="GO:0006303">
    <property type="term" value="P:double-strand break repair via nonhomologous end joining"/>
    <property type="evidence" value="ECO:0007669"/>
    <property type="project" value="TreeGrafter"/>
</dbReference>